<evidence type="ECO:0000256" key="1">
    <source>
        <dbReference type="SAM" id="MobiDB-lite"/>
    </source>
</evidence>
<dbReference type="AlphaFoldDB" id="A0A1J5RW25"/>
<organism evidence="2">
    <name type="scientific">mine drainage metagenome</name>
    <dbReference type="NCBI Taxonomy" id="410659"/>
    <lineage>
        <taxon>unclassified sequences</taxon>
        <taxon>metagenomes</taxon>
        <taxon>ecological metagenomes</taxon>
    </lineage>
</organism>
<name>A0A1J5RW25_9ZZZZ</name>
<gene>
    <name evidence="2" type="ORF">GALL_257590</name>
</gene>
<feature type="compositionally biased region" description="Low complexity" evidence="1">
    <location>
        <begin position="167"/>
        <end position="179"/>
    </location>
</feature>
<proteinExistence type="predicted"/>
<dbReference type="EMBL" id="MLJW01000235">
    <property type="protein sequence ID" value="OIQ92325.1"/>
    <property type="molecule type" value="Genomic_DNA"/>
</dbReference>
<protein>
    <submittedName>
        <fullName evidence="2">Uncharacterized protein</fullName>
    </submittedName>
</protein>
<feature type="region of interest" description="Disordered" evidence="1">
    <location>
        <begin position="152"/>
        <end position="211"/>
    </location>
</feature>
<feature type="compositionally biased region" description="Polar residues" evidence="1">
    <location>
        <begin position="186"/>
        <end position="199"/>
    </location>
</feature>
<reference evidence="2" key="1">
    <citation type="submission" date="2016-10" db="EMBL/GenBank/DDBJ databases">
        <title>Sequence of Gallionella enrichment culture.</title>
        <authorList>
            <person name="Poehlein A."/>
            <person name="Muehling M."/>
            <person name="Daniel R."/>
        </authorList>
    </citation>
    <scope>NUCLEOTIDE SEQUENCE</scope>
</reference>
<comment type="caution">
    <text evidence="2">The sequence shown here is derived from an EMBL/GenBank/DDBJ whole genome shotgun (WGS) entry which is preliminary data.</text>
</comment>
<feature type="region of interest" description="Disordered" evidence="1">
    <location>
        <begin position="75"/>
        <end position="127"/>
    </location>
</feature>
<sequence length="211" mass="22965">MVQSVFPRRPVRRGELQPLSDMQCGGPWRPLIDDGWHRGRAGSLRMRTLSRAERANRPLRLIRGRLRGAYRVSAGDPLSDVECGGPTPPSTGGLDRPRRRFRNPKPPSFADPDTGPGGRASRAGRNRDSISSNAALQFQLSAFQRFSFSFPFPSIPVNPPQRRRKISSGTSSTASAMTRAAREPNRGSSASTPSRSNALAPSARNAPCAFS</sequence>
<evidence type="ECO:0000313" key="2">
    <source>
        <dbReference type="EMBL" id="OIQ92325.1"/>
    </source>
</evidence>
<accession>A0A1J5RW25</accession>